<dbReference type="OrthoDB" id="10249433at2759"/>
<dbReference type="VEuPathDB" id="FungiDB:SDRG_15986"/>
<feature type="domain" description="Serine aminopeptidase S33" evidence="1">
    <location>
        <begin position="121"/>
        <end position="217"/>
    </location>
</feature>
<dbReference type="OMA" id="FDGHHNS"/>
<dbReference type="Pfam" id="PF12146">
    <property type="entry name" value="Hydrolase_4"/>
    <property type="match status" value="1"/>
</dbReference>
<evidence type="ECO:0000259" key="1">
    <source>
        <dbReference type="Pfam" id="PF12146"/>
    </source>
</evidence>
<dbReference type="AlphaFoldDB" id="T0R9J1"/>
<dbReference type="PANTHER" id="PTHR43358">
    <property type="entry name" value="ALPHA/BETA-HYDROLASE"/>
    <property type="match status" value="1"/>
</dbReference>
<accession>T0R9J1</accession>
<protein>
    <recommendedName>
        <fullName evidence="1">Serine aminopeptidase S33 domain-containing protein</fullName>
    </recommendedName>
</protein>
<dbReference type="EMBL" id="JH767239">
    <property type="protein sequence ID" value="EQC26182.1"/>
    <property type="molecule type" value="Genomic_DNA"/>
</dbReference>
<organism evidence="2 3">
    <name type="scientific">Saprolegnia diclina (strain VS20)</name>
    <dbReference type="NCBI Taxonomy" id="1156394"/>
    <lineage>
        <taxon>Eukaryota</taxon>
        <taxon>Sar</taxon>
        <taxon>Stramenopiles</taxon>
        <taxon>Oomycota</taxon>
        <taxon>Saprolegniomycetes</taxon>
        <taxon>Saprolegniales</taxon>
        <taxon>Saprolegniaceae</taxon>
        <taxon>Saprolegnia</taxon>
    </lineage>
</organism>
<dbReference type="InterPro" id="IPR052920">
    <property type="entry name" value="DNA-binding_regulatory"/>
</dbReference>
<proteinExistence type="predicted"/>
<dbReference type="Gene3D" id="3.40.50.1820">
    <property type="entry name" value="alpha/beta hydrolase"/>
    <property type="match status" value="1"/>
</dbReference>
<name>T0R9J1_SAPDV</name>
<sequence length="330" mass="35345">MGATGSCEVFGDGELEAELTKRGGRGDLSVTQAVQSGYNQMISWLLQPPRKTYTLDQLGPLTWTLGDSCITRTDFNVVCNSVSTNEPYSVRGYLWRAANEGRSLVVYMHSNMASSIDAIPIRDACLGAGFAFAAFDFGGCGLSTGPFVTGGFEERLQLQAVLSTLSALEPAYKQVFLWGHSLGAATALEFTAMAPEGDTTVAGLVLDSPYTSLADMIQSCFENAKSQGLYLPGFVLWMTMALARKSIQSRAGFSVDAVHPENASRKCHVPALFFSGSHDLYVPPTMASRVHDAYGGPATPMTFDGDHYGQRPIGVQKGAITFLKSLATNS</sequence>
<dbReference type="SUPFAM" id="SSF53474">
    <property type="entry name" value="alpha/beta-Hydrolases"/>
    <property type="match status" value="1"/>
</dbReference>
<evidence type="ECO:0000313" key="3">
    <source>
        <dbReference type="Proteomes" id="UP000030762"/>
    </source>
</evidence>
<dbReference type="STRING" id="1156394.T0R9J1"/>
<keyword evidence="3" id="KW-1185">Reference proteome</keyword>
<evidence type="ECO:0000313" key="2">
    <source>
        <dbReference type="EMBL" id="EQC26182.1"/>
    </source>
</evidence>
<dbReference type="PANTHER" id="PTHR43358:SF4">
    <property type="entry name" value="ALPHA_BETA HYDROLASE FOLD-1 DOMAIN-CONTAINING PROTEIN"/>
    <property type="match status" value="1"/>
</dbReference>
<dbReference type="InParanoid" id="T0R9J1"/>
<dbReference type="InterPro" id="IPR029058">
    <property type="entry name" value="AB_hydrolase_fold"/>
</dbReference>
<dbReference type="eggNOG" id="KOG1552">
    <property type="taxonomic scope" value="Eukaryota"/>
</dbReference>
<dbReference type="InterPro" id="IPR022742">
    <property type="entry name" value="Hydrolase_4"/>
</dbReference>
<reference evidence="2 3" key="1">
    <citation type="submission" date="2012-04" db="EMBL/GenBank/DDBJ databases">
        <title>The Genome Sequence of Saprolegnia declina VS20.</title>
        <authorList>
            <consortium name="The Broad Institute Genome Sequencing Platform"/>
            <person name="Russ C."/>
            <person name="Nusbaum C."/>
            <person name="Tyler B."/>
            <person name="van West P."/>
            <person name="Dieguez-Uribeondo J."/>
            <person name="de Bruijn I."/>
            <person name="Tripathy S."/>
            <person name="Jiang R."/>
            <person name="Young S.K."/>
            <person name="Zeng Q."/>
            <person name="Gargeya S."/>
            <person name="Fitzgerald M."/>
            <person name="Haas B."/>
            <person name="Abouelleil A."/>
            <person name="Alvarado L."/>
            <person name="Arachchi H.M."/>
            <person name="Berlin A."/>
            <person name="Chapman S.B."/>
            <person name="Goldberg J."/>
            <person name="Griggs A."/>
            <person name="Gujja S."/>
            <person name="Hansen M."/>
            <person name="Howarth C."/>
            <person name="Imamovic A."/>
            <person name="Larimer J."/>
            <person name="McCowen C."/>
            <person name="Montmayeur A."/>
            <person name="Murphy C."/>
            <person name="Neiman D."/>
            <person name="Pearson M."/>
            <person name="Priest M."/>
            <person name="Roberts A."/>
            <person name="Saif S."/>
            <person name="Shea T."/>
            <person name="Sisk P."/>
            <person name="Sykes S."/>
            <person name="Wortman J."/>
            <person name="Nusbaum C."/>
            <person name="Birren B."/>
        </authorList>
    </citation>
    <scope>NUCLEOTIDE SEQUENCE [LARGE SCALE GENOMIC DNA]</scope>
    <source>
        <strain evidence="2 3">VS20</strain>
    </source>
</reference>
<gene>
    <name evidence="2" type="ORF">SDRG_15986</name>
</gene>
<dbReference type="RefSeq" id="XP_008620397.1">
    <property type="nucleotide sequence ID" value="XM_008622175.1"/>
</dbReference>
<dbReference type="Proteomes" id="UP000030762">
    <property type="component" value="Unassembled WGS sequence"/>
</dbReference>
<dbReference type="GeneID" id="19956713"/>